<evidence type="ECO:0000256" key="1">
    <source>
        <dbReference type="SAM" id="MobiDB-lite"/>
    </source>
</evidence>
<keyword evidence="3" id="KW-1185">Reference proteome</keyword>
<proteinExistence type="predicted"/>
<feature type="compositionally biased region" description="Low complexity" evidence="1">
    <location>
        <begin position="146"/>
        <end position="165"/>
    </location>
</feature>
<reference evidence="2 3" key="1">
    <citation type="journal article" date="2015" name="Environ. Microbiol.">
        <title>Genome analyses suggest the presence of polyploidy and recent human-driven expansions in eight global populations of the honeybee pathogen Nosema ceranae.</title>
        <authorList>
            <person name="Pelin A."/>
            <person name="Selman M."/>
            <person name="Aris-Brosou S."/>
            <person name="Farinelli L."/>
            <person name="Corradi N."/>
        </authorList>
    </citation>
    <scope>NUCLEOTIDE SEQUENCE [LARGE SCALE GENOMIC DNA]</scope>
    <source>
        <strain evidence="2 3">PA08 1199</strain>
    </source>
</reference>
<dbReference type="VEuPathDB" id="MicrosporidiaDB:NCER_100754"/>
<dbReference type="AlphaFoldDB" id="A0A0F9WC25"/>
<dbReference type="Proteomes" id="UP000034350">
    <property type="component" value="Unassembled WGS sequence"/>
</dbReference>
<evidence type="ECO:0000313" key="3">
    <source>
        <dbReference type="Proteomes" id="UP000034350"/>
    </source>
</evidence>
<evidence type="ECO:0000313" key="2">
    <source>
        <dbReference type="EMBL" id="KKO74390.1"/>
    </source>
</evidence>
<dbReference type="EMBL" id="JPQZ01000076">
    <property type="protein sequence ID" value="KKO74390.1"/>
    <property type="molecule type" value="Genomic_DNA"/>
</dbReference>
<accession>A0A0F9WC25</accession>
<gene>
    <name evidence="2" type="ORF">AAJ76_750002040</name>
</gene>
<dbReference type="VEuPathDB" id="MicrosporidiaDB:G9O61_00g012800"/>
<organism evidence="2 3">
    <name type="scientific">Vairimorpha ceranae</name>
    <dbReference type="NCBI Taxonomy" id="40302"/>
    <lineage>
        <taxon>Eukaryota</taxon>
        <taxon>Fungi</taxon>
        <taxon>Fungi incertae sedis</taxon>
        <taxon>Microsporidia</taxon>
        <taxon>Nosematidae</taxon>
        <taxon>Vairimorpha</taxon>
    </lineage>
</organism>
<protein>
    <submittedName>
        <fullName evidence="2">Uncharacterized protein</fullName>
    </submittedName>
</protein>
<name>A0A0F9WC25_9MICR</name>
<sequence>MFLLFVITCITSNLDNKKTRKEFKLTYLSDEKYSSDSSLPVKEKNFGLDLNDSTANKSSHENYNFVNSITNSKFSFVEKNTFRFTSSNVSSQKNKNRHDYMTLKSNKNDYAKDAYSQKSIFTQNKSYSKSEMPAANTDKDASISTSETSSLAVSPASSNSASDQSNIEDDYFDDRFSTLINENNCMTQERSHSLSPISSDRSSKCGSMDIKFENNIQNKEVLKPNLNERYLRTDNWIYDTKNRYKNVYSKRKKRQNIKCLQKSPSNSSSDKTINTSECSINLQPINESIKLDGETKDLCQWEHLVPTQSIEPIKEKCFRDINKFNETNEEECFRDINKFNEINEEECFKDINKLNELNRKDKDSICKFCNKESYLNPKYYTENKNEICIKDKSDYNYRYALKCNNFCTFCKMHATDKNSAYGLCTPCEVSNNKWFINDLDIYKDNFILDNNICNNKILQCQCKIFSPSCVHKKCKKDLLRYIILKNNSFTNHDALDVSSNLQSTFSYVFFFMLPCDTRNSMLCFYNNVRQFISPDEFKNNIIAVLKQSNEFQKVLNQNSRLINLACKYVNLKQGEGDVHKMSHQSDLTSIFDLEM</sequence>
<feature type="region of interest" description="Disordered" evidence="1">
    <location>
        <begin position="126"/>
        <end position="167"/>
    </location>
</feature>
<comment type="caution">
    <text evidence="2">The sequence shown here is derived from an EMBL/GenBank/DDBJ whole genome shotgun (WGS) entry which is preliminary data.</text>
</comment>
<dbReference type="RefSeq" id="XP_024330132.1">
    <property type="nucleotide sequence ID" value="XM_024476367.1"/>
</dbReference>
<dbReference type="VEuPathDB" id="MicrosporidiaDB:AAJ76_750002040"/>
<dbReference type="GeneID" id="36321320"/>